<dbReference type="InterPro" id="IPR000836">
    <property type="entry name" value="PRTase_dom"/>
</dbReference>
<dbReference type="CDD" id="cd06223">
    <property type="entry name" value="PRTases_typeI"/>
    <property type="match status" value="1"/>
</dbReference>
<feature type="region of interest" description="Disordered" evidence="1">
    <location>
        <begin position="89"/>
        <end position="111"/>
    </location>
</feature>
<evidence type="ECO:0000256" key="1">
    <source>
        <dbReference type="SAM" id="MobiDB-lite"/>
    </source>
</evidence>
<proteinExistence type="predicted"/>
<dbReference type="AlphaFoldDB" id="Q49648"/>
<dbReference type="EMBL" id="U00011">
    <property type="protein sequence ID" value="AAA17101.1"/>
    <property type="molecule type" value="Genomic_DNA"/>
</dbReference>
<name>Q49648_MYCLR</name>
<evidence type="ECO:0000313" key="2">
    <source>
        <dbReference type="EMBL" id="AAA17101.1"/>
    </source>
</evidence>
<organism evidence="2">
    <name type="scientific">Mycobacterium leprae</name>
    <dbReference type="NCBI Taxonomy" id="1769"/>
    <lineage>
        <taxon>Bacteria</taxon>
        <taxon>Bacillati</taxon>
        <taxon>Actinomycetota</taxon>
        <taxon>Actinomycetes</taxon>
        <taxon>Mycobacteriales</taxon>
        <taxon>Mycobacteriaceae</taxon>
        <taxon>Mycobacterium</taxon>
    </lineage>
</organism>
<reference evidence="2" key="1">
    <citation type="submission" date="1994-01" db="EMBL/GenBank/DDBJ databases">
        <authorList>
            <person name="Smith D.R."/>
        </authorList>
    </citation>
    <scope>NUCLEOTIDE SEQUENCE</scope>
</reference>
<reference evidence="2" key="2">
    <citation type="submission" date="1994-03" db="EMBL/GenBank/DDBJ databases">
        <authorList>
            <person name="Robison K."/>
        </authorList>
    </citation>
    <scope>NUCLEOTIDE SEQUENCE</scope>
</reference>
<dbReference type="PIR" id="S72737">
    <property type="entry name" value="S72737"/>
</dbReference>
<dbReference type="SUPFAM" id="SSF53271">
    <property type="entry name" value="PRTase-like"/>
    <property type="match status" value="1"/>
</dbReference>
<dbReference type="InterPro" id="IPR029057">
    <property type="entry name" value="PRTase-like"/>
</dbReference>
<sequence length="111" mass="11485">MIIDDVLATAGTLGVVCRLLERSGSGAIAAAVGYGTHGVGWSRGDRTAAGTKFEPRLASLSGYFPSVLEWLGRSRSIGLRDILKVGGDQRGGRPRYGASFATSSGGPRPCC</sequence>
<protein>
    <submittedName>
        <fullName evidence="2">Apt2</fullName>
    </submittedName>
</protein>
<accession>Q49648</accession>